<keyword evidence="2" id="KW-1185">Reference proteome</keyword>
<dbReference type="OrthoDB" id="4502264at2759"/>
<dbReference type="EMBL" id="JAACFV010000171">
    <property type="protein sequence ID" value="KAF7503566.1"/>
    <property type="molecule type" value="Genomic_DNA"/>
</dbReference>
<organism evidence="1 2">
    <name type="scientific">Endocarpon pusillum</name>
    <dbReference type="NCBI Taxonomy" id="364733"/>
    <lineage>
        <taxon>Eukaryota</taxon>
        <taxon>Fungi</taxon>
        <taxon>Dikarya</taxon>
        <taxon>Ascomycota</taxon>
        <taxon>Pezizomycotina</taxon>
        <taxon>Eurotiomycetes</taxon>
        <taxon>Chaetothyriomycetidae</taxon>
        <taxon>Verrucariales</taxon>
        <taxon>Verrucariaceae</taxon>
        <taxon>Endocarpon</taxon>
    </lineage>
</organism>
<accession>A0A8H7AAK3</accession>
<comment type="caution">
    <text evidence="1">The sequence shown here is derived from an EMBL/GenBank/DDBJ whole genome shotgun (WGS) entry which is preliminary data.</text>
</comment>
<protein>
    <submittedName>
        <fullName evidence="1">Uncharacterized protein</fullName>
    </submittedName>
</protein>
<proteinExistence type="predicted"/>
<dbReference type="AlphaFoldDB" id="A0A8H7AAK3"/>
<evidence type="ECO:0000313" key="1">
    <source>
        <dbReference type="EMBL" id="KAF7503566.1"/>
    </source>
</evidence>
<sequence>MPQEEIQRWIERIPFHIQEIIRLKGGNEYKEGKTAKRSWAGTRVKGTLSTLKYLN</sequence>
<reference evidence="1" key="1">
    <citation type="submission" date="2020-02" db="EMBL/GenBank/DDBJ databases">
        <authorList>
            <person name="Palmer J.M."/>
        </authorList>
    </citation>
    <scope>NUCLEOTIDE SEQUENCE</scope>
    <source>
        <strain evidence="1">EPUS1.4</strain>
        <tissue evidence="1">Thallus</tissue>
    </source>
</reference>
<gene>
    <name evidence="1" type="ORF">GJ744_003594</name>
</gene>
<name>A0A8H7AAK3_9EURO</name>
<dbReference type="Proteomes" id="UP000606974">
    <property type="component" value="Unassembled WGS sequence"/>
</dbReference>
<evidence type="ECO:0000313" key="2">
    <source>
        <dbReference type="Proteomes" id="UP000606974"/>
    </source>
</evidence>